<dbReference type="Proteomes" id="UP001319882">
    <property type="component" value="Unassembled WGS sequence"/>
</dbReference>
<dbReference type="SUPFAM" id="SSF111369">
    <property type="entry name" value="HlyD-like secretion proteins"/>
    <property type="match status" value="1"/>
</dbReference>
<organism evidence="5 6">
    <name type="scientific">Vreelandella malpeensis</name>
    <dbReference type="NCBI Taxonomy" id="1172368"/>
    <lineage>
        <taxon>Bacteria</taxon>
        <taxon>Pseudomonadati</taxon>
        <taxon>Pseudomonadota</taxon>
        <taxon>Gammaproteobacteria</taxon>
        <taxon>Oceanospirillales</taxon>
        <taxon>Halomonadaceae</taxon>
        <taxon>Vreelandella</taxon>
    </lineage>
</organism>
<dbReference type="NCBIfam" id="TIGR01730">
    <property type="entry name" value="RND_mfp"/>
    <property type="match status" value="1"/>
</dbReference>
<comment type="caution">
    <text evidence="5">The sequence shown here is derived from an EMBL/GenBank/DDBJ whole genome shotgun (WGS) entry which is preliminary data.</text>
</comment>
<proteinExistence type="inferred from homology"/>
<evidence type="ECO:0000256" key="3">
    <source>
        <dbReference type="SAM" id="SignalP"/>
    </source>
</evidence>
<gene>
    <name evidence="5" type="ORF">GEV37_13920</name>
</gene>
<dbReference type="EMBL" id="WHVL01000006">
    <property type="protein sequence ID" value="MCB8890211.1"/>
    <property type="molecule type" value="Genomic_DNA"/>
</dbReference>
<dbReference type="PROSITE" id="PS51257">
    <property type="entry name" value="PROKAR_LIPOPROTEIN"/>
    <property type="match status" value="1"/>
</dbReference>
<dbReference type="PANTHER" id="PTHR30469:SF20">
    <property type="entry name" value="EFFLUX RND TRANSPORTER PERIPLASMIC ADAPTOR SUBUNIT"/>
    <property type="match status" value="1"/>
</dbReference>
<evidence type="ECO:0000256" key="1">
    <source>
        <dbReference type="ARBA" id="ARBA00009477"/>
    </source>
</evidence>
<comment type="similarity">
    <text evidence="1">Belongs to the membrane fusion protein (MFP) (TC 8.A.1) family.</text>
</comment>
<dbReference type="Gene3D" id="2.40.50.100">
    <property type="match status" value="1"/>
</dbReference>
<evidence type="ECO:0000259" key="4">
    <source>
        <dbReference type="Pfam" id="PF25967"/>
    </source>
</evidence>
<keyword evidence="3" id="KW-0732">Signal</keyword>
<dbReference type="RefSeq" id="WP_227390881.1">
    <property type="nucleotide sequence ID" value="NZ_JBHSCJ010000008.1"/>
</dbReference>
<dbReference type="Gene3D" id="2.40.30.170">
    <property type="match status" value="1"/>
</dbReference>
<feature type="chain" id="PRO_5046938397" evidence="3">
    <location>
        <begin position="19"/>
        <end position="352"/>
    </location>
</feature>
<keyword evidence="2" id="KW-0175">Coiled coil</keyword>
<reference evidence="5 6" key="1">
    <citation type="journal article" date="2021" name="Sci. Rep.">
        <title>Genome analysis of a halophilic bacterium Halomonas malpeensis YU-PRIM-29(T) reveals its exopolysaccharide and pigment producing capabilities.</title>
        <authorList>
            <person name="Athmika"/>
            <person name="Ghate S.D."/>
            <person name="Arun A.B."/>
            <person name="Rao S.S."/>
            <person name="Kumar S.T.A."/>
            <person name="Kandiyil M.K."/>
            <person name="Saptami K."/>
            <person name="Rekha P.D."/>
        </authorList>
    </citation>
    <scope>NUCLEOTIDE SEQUENCE [LARGE SCALE GENOMIC DNA]</scope>
    <source>
        <strain evidence="6">prim 29</strain>
    </source>
</reference>
<evidence type="ECO:0000313" key="6">
    <source>
        <dbReference type="Proteomes" id="UP001319882"/>
    </source>
</evidence>
<sequence>MRPVFAWIFAWMVPLVLAGCGDDEEPQDPPAQVVKLVEATQPSVYPGRRFVGRVEARSTVDYAFQVGGRIDEFPAIQGAVIGEGELIARLDQTDYRLQVRAAEADHEQARRNLDRQRTLRAQGAASQAALDAAVAEFNRADTQLDSARQELAYTTLVAPFDALIARRLVENYTTVPPNTEVVRIQDISELRIRFNVPQALMQHLDGGRRFRAEAEIATLPGERIPLAYREHATEPDEVAQTYEVEFAPASEAALIALPGTTATVHLELEETVDTPLITLPASALDNDEAGDFRVWVFDPEDGVVTPRTVSVGETLEDRVMITAGIEAGAQVVAAGAHRLRDGMRVKPLDAAL</sequence>
<dbReference type="Gene3D" id="1.10.287.470">
    <property type="entry name" value="Helix hairpin bin"/>
    <property type="match status" value="1"/>
</dbReference>
<feature type="domain" description="Multidrug resistance protein MdtA-like C-terminal permuted SH3" evidence="4">
    <location>
        <begin position="277"/>
        <end position="337"/>
    </location>
</feature>
<dbReference type="InterPro" id="IPR006143">
    <property type="entry name" value="RND_pump_MFP"/>
</dbReference>
<dbReference type="PANTHER" id="PTHR30469">
    <property type="entry name" value="MULTIDRUG RESISTANCE PROTEIN MDTA"/>
    <property type="match status" value="1"/>
</dbReference>
<accession>A0ABS8DVE4</accession>
<evidence type="ECO:0000256" key="2">
    <source>
        <dbReference type="SAM" id="Coils"/>
    </source>
</evidence>
<feature type="coiled-coil region" evidence="2">
    <location>
        <begin position="92"/>
        <end position="150"/>
    </location>
</feature>
<protein>
    <submittedName>
        <fullName evidence="5">Efflux RND transporter periplasmic adaptor subunit</fullName>
    </submittedName>
</protein>
<dbReference type="Gene3D" id="2.40.420.20">
    <property type="match status" value="1"/>
</dbReference>
<dbReference type="Pfam" id="PF25967">
    <property type="entry name" value="RND-MFP_C"/>
    <property type="match status" value="1"/>
</dbReference>
<dbReference type="InterPro" id="IPR058627">
    <property type="entry name" value="MdtA-like_C"/>
</dbReference>
<feature type="signal peptide" evidence="3">
    <location>
        <begin position="1"/>
        <end position="18"/>
    </location>
</feature>
<evidence type="ECO:0000313" key="5">
    <source>
        <dbReference type="EMBL" id="MCB8890211.1"/>
    </source>
</evidence>
<name>A0ABS8DVE4_9GAMM</name>
<keyword evidence="6" id="KW-1185">Reference proteome</keyword>